<dbReference type="Proteomes" id="UP000682733">
    <property type="component" value="Unassembled WGS sequence"/>
</dbReference>
<gene>
    <name evidence="4" type="ORF">GPM918_LOCUS23965</name>
    <name evidence="3" type="ORF">OVA965_LOCUS14939</name>
    <name evidence="6" type="ORF">SRO942_LOCUS23964</name>
    <name evidence="5" type="ORF">TMI583_LOCUS14944</name>
</gene>
<feature type="region of interest" description="Disordered" evidence="2">
    <location>
        <begin position="15"/>
        <end position="62"/>
    </location>
</feature>
<dbReference type="OrthoDB" id="10066929at2759"/>
<dbReference type="AlphaFoldDB" id="A0A814WRH7"/>
<dbReference type="EMBL" id="CAJNOK010006609">
    <property type="protein sequence ID" value="CAF1008857.1"/>
    <property type="molecule type" value="Genomic_DNA"/>
</dbReference>
<keyword evidence="1" id="KW-0175">Coiled coil</keyword>
<evidence type="ECO:0000256" key="2">
    <source>
        <dbReference type="SAM" id="MobiDB-lite"/>
    </source>
</evidence>
<evidence type="ECO:0000313" key="5">
    <source>
        <dbReference type="EMBL" id="CAF3777799.1"/>
    </source>
</evidence>
<sequence length="749" mass="85023">MMNIGLDKIDADGISVPQLNKESLKSKDDDNNELEPNAEQVDQSNPEKQSKLKSSDNNKNDIVSDCRQNAELELFNLMNPLGASEKLKQLKSKYITTVNVLTMTIFGTNQSNTLPWDEALVTTVKSQLQLRYQFLQRDWPMIDESSNKLLDSICKKHPNPLSFRSLSYDKLVSKYFSELQDDQDFLKQIMEKVWMEGNELRMKMNEYDLPPSLFDKLKEQGINRSDQLTDEALDELVQMDIDKIDEKLKDAKIEKKEKDNIRNTHAQFKKRISEMTKKESRQSKEKRKEYEEHKILTEAAIQNAENVKKSLEGDLTDNKDQVRTLVDELRRTLKVDWQFTETELNTPKEAVRQVLNDLNQMNVQLNLGDVCKSDEDLVNKISGGIALNGIHFANPTELGITAKRQLLACPTYCLLKSSAMAGYTQRKSFTSFEASNRFVKTIKTTGFTAATHIGFSFPGLHADGSFTVSSNKNSESSTQKKTQSSVAIEMECAIVPIKCFEIPREEMILSTGAKNELINVDDLVKARHFLKEFQSHVCEGKQHIGGIFIRKVEVAAEEETDVQELLKLAASKMDAKMSVGVESQGFSGGAGCTVGVSNAYGKTKGTQNIKKISTSDIKIDYLGPPMNNSDLFKIMLHSNNSSWHVIDRGDLTSFIPIWEIILTQEKYSAQQKMKKAAHLLKEASLQEAQHYDYHPLIKEEIERVQCGKYISNRAMKPNLTRAFTTLNDKNNLEMYEAKIVVGEVRLRFE</sequence>
<dbReference type="EMBL" id="CAJOBA010006618">
    <property type="protein sequence ID" value="CAF3777799.1"/>
    <property type="molecule type" value="Genomic_DNA"/>
</dbReference>
<proteinExistence type="predicted"/>
<keyword evidence="7" id="KW-1185">Reference proteome</keyword>
<feature type="coiled-coil region" evidence="1">
    <location>
        <begin position="241"/>
        <end position="321"/>
    </location>
</feature>
<feature type="compositionally biased region" description="Basic and acidic residues" evidence="2">
    <location>
        <begin position="48"/>
        <end position="62"/>
    </location>
</feature>
<protein>
    <submittedName>
        <fullName evidence="4">Uncharacterized protein</fullName>
    </submittedName>
</protein>
<dbReference type="EMBL" id="CAJOBC010008762">
    <property type="protein sequence ID" value="CAF3970250.1"/>
    <property type="molecule type" value="Genomic_DNA"/>
</dbReference>
<name>A0A814WRH7_9BILA</name>
<dbReference type="Proteomes" id="UP000663829">
    <property type="component" value="Unassembled WGS sequence"/>
</dbReference>
<evidence type="ECO:0000313" key="6">
    <source>
        <dbReference type="EMBL" id="CAF3970250.1"/>
    </source>
</evidence>
<evidence type="ECO:0000256" key="1">
    <source>
        <dbReference type="SAM" id="Coils"/>
    </source>
</evidence>
<evidence type="ECO:0000313" key="7">
    <source>
        <dbReference type="Proteomes" id="UP000663829"/>
    </source>
</evidence>
<dbReference type="Proteomes" id="UP000677228">
    <property type="component" value="Unassembled WGS sequence"/>
</dbReference>
<accession>A0A814WRH7</accession>
<comment type="caution">
    <text evidence="4">The sequence shown here is derived from an EMBL/GenBank/DDBJ whole genome shotgun (WGS) entry which is preliminary data.</text>
</comment>
<dbReference type="EMBL" id="CAJNOQ010008761">
    <property type="protein sequence ID" value="CAF1205967.1"/>
    <property type="molecule type" value="Genomic_DNA"/>
</dbReference>
<evidence type="ECO:0000313" key="3">
    <source>
        <dbReference type="EMBL" id="CAF1008857.1"/>
    </source>
</evidence>
<organism evidence="4 7">
    <name type="scientific">Didymodactylos carnosus</name>
    <dbReference type="NCBI Taxonomy" id="1234261"/>
    <lineage>
        <taxon>Eukaryota</taxon>
        <taxon>Metazoa</taxon>
        <taxon>Spiralia</taxon>
        <taxon>Gnathifera</taxon>
        <taxon>Rotifera</taxon>
        <taxon>Eurotatoria</taxon>
        <taxon>Bdelloidea</taxon>
        <taxon>Philodinida</taxon>
        <taxon>Philodinidae</taxon>
        <taxon>Didymodactylos</taxon>
    </lineage>
</organism>
<evidence type="ECO:0000313" key="4">
    <source>
        <dbReference type="EMBL" id="CAF1205967.1"/>
    </source>
</evidence>
<dbReference type="Proteomes" id="UP000681722">
    <property type="component" value="Unassembled WGS sequence"/>
</dbReference>
<reference evidence="4" key="1">
    <citation type="submission" date="2021-02" db="EMBL/GenBank/DDBJ databases">
        <authorList>
            <person name="Nowell W R."/>
        </authorList>
    </citation>
    <scope>NUCLEOTIDE SEQUENCE</scope>
</reference>